<evidence type="ECO:0000313" key="1">
    <source>
        <dbReference type="EMBL" id="CEI72211.1"/>
    </source>
</evidence>
<dbReference type="InterPro" id="IPR007497">
    <property type="entry name" value="SIMPL/DUF541"/>
</dbReference>
<dbReference type="Gene3D" id="3.30.110.170">
    <property type="entry name" value="Protein of unknown function (DUF541), domain 1"/>
    <property type="match status" value="1"/>
</dbReference>
<protein>
    <recommendedName>
        <fullName evidence="3">SIMPL domain-containing protein</fullName>
    </recommendedName>
</protein>
<accession>A0A2P2BPD4</accession>
<dbReference type="InterPro" id="IPR052022">
    <property type="entry name" value="26kDa_periplasmic_antigen"/>
</dbReference>
<dbReference type="PANTHER" id="PTHR34387:SF1">
    <property type="entry name" value="PERIPLASMIC IMMUNOGENIC PROTEIN"/>
    <property type="match status" value="1"/>
</dbReference>
<dbReference type="GO" id="GO:0006974">
    <property type="term" value="P:DNA damage response"/>
    <property type="evidence" value="ECO:0007669"/>
    <property type="project" value="TreeGrafter"/>
</dbReference>
<keyword evidence="2" id="KW-1185">Reference proteome</keyword>
<gene>
    <name evidence="1" type="ORF">FRIFI_0664</name>
</gene>
<reference evidence="1 2" key="1">
    <citation type="submission" date="2014-09" db="EMBL/GenBank/DDBJ databases">
        <authorList>
            <person name="Hornung B.V."/>
        </authorList>
    </citation>
    <scope>NUCLEOTIDE SEQUENCE [LARGE SCALE GENOMIC DNA]</scope>
    <source>
        <strain evidence="1 2">FRIFI</strain>
    </source>
</reference>
<dbReference type="Proteomes" id="UP000245695">
    <property type="component" value="Chromosome 1"/>
</dbReference>
<dbReference type="Gene3D" id="3.30.70.2970">
    <property type="entry name" value="Protein of unknown function (DUF541), domain 2"/>
    <property type="match status" value="1"/>
</dbReference>
<organism evidence="1 2">
    <name type="scientific">Romboutsia hominis</name>
    <dbReference type="NCBI Taxonomy" id="1507512"/>
    <lineage>
        <taxon>Bacteria</taxon>
        <taxon>Bacillati</taxon>
        <taxon>Bacillota</taxon>
        <taxon>Clostridia</taxon>
        <taxon>Peptostreptococcales</taxon>
        <taxon>Peptostreptococcaceae</taxon>
        <taxon>Romboutsia</taxon>
    </lineage>
</organism>
<dbReference type="AlphaFoldDB" id="A0A2P2BPD4"/>
<evidence type="ECO:0000313" key="2">
    <source>
        <dbReference type="Proteomes" id="UP000245695"/>
    </source>
</evidence>
<sequence>MQYKNSLFNMPSDKGSLTVRGVSSLNIESDMAKINVRISSQDKSLEIAKDKNSEILNRLLYSLSDYGVSEDDIFSKDISATQNYDYEKNTLISYTVTQLITIIVHDLSKVNDIYSLVVENGANDEIYIDFSLSNPNEYYNKALKKATQDAKDKASILAKSFSLNYNPIPCKVTEISSQLNNINYSSKSSITNVVPGIVKITAQVDASFLTYCM</sequence>
<proteinExistence type="predicted"/>
<dbReference type="RefSeq" id="WP_166504970.1">
    <property type="nucleotide sequence ID" value="NZ_LN650648.1"/>
</dbReference>
<dbReference type="EMBL" id="LN650648">
    <property type="protein sequence ID" value="CEI72211.1"/>
    <property type="molecule type" value="Genomic_DNA"/>
</dbReference>
<evidence type="ECO:0008006" key="3">
    <source>
        <dbReference type="Google" id="ProtNLM"/>
    </source>
</evidence>
<name>A0A2P2BPD4_9FIRM</name>
<dbReference type="PANTHER" id="PTHR34387">
    <property type="entry name" value="SLR1258 PROTEIN"/>
    <property type="match status" value="1"/>
</dbReference>
<dbReference type="Pfam" id="PF04402">
    <property type="entry name" value="SIMPL"/>
    <property type="match status" value="1"/>
</dbReference>
<dbReference type="KEGG" id="rhom:FRIFI_0664"/>